<reference evidence="1" key="1">
    <citation type="submission" date="2016-07" db="EMBL/GenBank/DDBJ databases">
        <authorList>
            <person name="Bretaudeau A."/>
        </authorList>
    </citation>
    <scope>NUCLEOTIDE SEQUENCE</scope>
    <source>
        <strain evidence="1">Rice</strain>
        <tissue evidence="1">Whole body</tissue>
    </source>
</reference>
<dbReference type="AlphaFoldDB" id="A0A2H1VCR5"/>
<organism evidence="1">
    <name type="scientific">Spodoptera frugiperda</name>
    <name type="common">Fall armyworm</name>
    <dbReference type="NCBI Taxonomy" id="7108"/>
    <lineage>
        <taxon>Eukaryota</taxon>
        <taxon>Metazoa</taxon>
        <taxon>Ecdysozoa</taxon>
        <taxon>Arthropoda</taxon>
        <taxon>Hexapoda</taxon>
        <taxon>Insecta</taxon>
        <taxon>Pterygota</taxon>
        <taxon>Neoptera</taxon>
        <taxon>Endopterygota</taxon>
        <taxon>Lepidoptera</taxon>
        <taxon>Glossata</taxon>
        <taxon>Ditrysia</taxon>
        <taxon>Noctuoidea</taxon>
        <taxon>Noctuidae</taxon>
        <taxon>Amphipyrinae</taxon>
        <taxon>Spodoptera</taxon>
    </lineage>
</organism>
<name>A0A2H1VCR5_SPOFR</name>
<protein>
    <submittedName>
        <fullName evidence="1">SFRICE_031328</fullName>
    </submittedName>
</protein>
<evidence type="ECO:0000313" key="1">
    <source>
        <dbReference type="EMBL" id="SOQ38633.1"/>
    </source>
</evidence>
<proteinExistence type="predicted"/>
<accession>A0A2H1VCR5</accession>
<dbReference type="EMBL" id="ODYU01001853">
    <property type="protein sequence ID" value="SOQ38633.1"/>
    <property type="molecule type" value="Genomic_DNA"/>
</dbReference>
<sequence length="180" mass="20013">MLAIKSRLQTETLREGALTEEALFGQFEHQSKDLLTLTLGGKALYRDFPRPFPSFYRSVGNDNLYFQDQICDHEFSSAAVSSKLGTFLWEENHPMTSPVLGEARGSVRLLLNKNHPVPTTANRAGTVLISLLLVSDEFVAVTGILINFGYSEMSNVDKSAYYNYLSTDAKATYHSVGTIH</sequence>
<gene>
    <name evidence="1" type="ORF">SFRICE_031328</name>
</gene>